<reference evidence="1 2" key="2">
    <citation type="submission" date="2018-09" db="EMBL/GenBank/DDBJ databases">
        <title>Genome of Sphaerochaeta halotolerans strain 4-11.</title>
        <authorList>
            <person name="Nazina T.N."/>
            <person name="Sokolova D.S."/>
        </authorList>
    </citation>
    <scope>NUCLEOTIDE SEQUENCE [LARGE SCALE GENOMIC DNA]</scope>
    <source>
        <strain evidence="1 2">4-11</strain>
    </source>
</reference>
<dbReference type="SUPFAM" id="SSF51197">
    <property type="entry name" value="Clavaminate synthase-like"/>
    <property type="match status" value="1"/>
</dbReference>
<evidence type="ECO:0000313" key="1">
    <source>
        <dbReference type="EMBL" id="RFU95638.1"/>
    </source>
</evidence>
<keyword evidence="2" id="KW-1185">Reference proteome</keyword>
<dbReference type="Gene3D" id="2.60.120.370">
    <property type="entry name" value="YhcH/YjgK/YiaL"/>
    <property type="match status" value="1"/>
</dbReference>
<sequence>MIFDQISNLQRYIPSLSALQTVQDILESGKLPTMECGSYKTDNPKVRYNLFTYRTATPANLTYEIHKKEVDVQILLSGFESMIIADASSLRETNEYDARKDAAFVEGTQLITYHATPSTFALFFPGEGHACNLTDGHVTDVVKVVFKILV</sequence>
<dbReference type="GO" id="GO:0005829">
    <property type="term" value="C:cytosol"/>
    <property type="evidence" value="ECO:0007669"/>
    <property type="project" value="TreeGrafter"/>
</dbReference>
<protein>
    <submittedName>
        <fullName evidence="1">DUF386 domain-containing protein</fullName>
    </submittedName>
</protein>
<comment type="caution">
    <text evidence="1">The sequence shown here is derived from an EMBL/GenBank/DDBJ whole genome shotgun (WGS) entry which is preliminary data.</text>
</comment>
<dbReference type="OrthoDB" id="9792756at2"/>
<dbReference type="InterPro" id="IPR037012">
    <property type="entry name" value="NanQ/TabA/YiaL_sf"/>
</dbReference>
<reference evidence="2" key="1">
    <citation type="submission" date="2018-08" db="EMBL/GenBank/DDBJ databases">
        <authorList>
            <person name="Grouzdev D.S."/>
            <person name="Krutkina M.S."/>
        </authorList>
    </citation>
    <scope>NUCLEOTIDE SEQUENCE [LARGE SCALE GENOMIC DNA]</scope>
    <source>
        <strain evidence="2">4-11</strain>
    </source>
</reference>
<dbReference type="NCBIfam" id="TIGR00022">
    <property type="entry name" value="YhcH/YjgK/YiaL family protein"/>
    <property type="match status" value="1"/>
</dbReference>
<proteinExistence type="predicted"/>
<accession>A0A372MJS4</accession>
<dbReference type="AlphaFoldDB" id="A0A372MJS4"/>
<dbReference type="InterPro" id="IPR004375">
    <property type="entry name" value="NanQ/TabA/YiaL"/>
</dbReference>
<name>A0A372MJS4_9SPIR</name>
<organism evidence="1 2">
    <name type="scientific">Sphaerochaeta halotolerans</name>
    <dbReference type="NCBI Taxonomy" id="2293840"/>
    <lineage>
        <taxon>Bacteria</taxon>
        <taxon>Pseudomonadati</taxon>
        <taxon>Spirochaetota</taxon>
        <taxon>Spirochaetia</taxon>
        <taxon>Spirochaetales</taxon>
        <taxon>Sphaerochaetaceae</taxon>
        <taxon>Sphaerochaeta</taxon>
    </lineage>
</organism>
<dbReference type="Proteomes" id="UP000264002">
    <property type="component" value="Unassembled WGS sequence"/>
</dbReference>
<dbReference type="PANTHER" id="PTHR34986">
    <property type="entry name" value="EVOLVED BETA-GALACTOSIDASE SUBUNIT BETA"/>
    <property type="match status" value="1"/>
</dbReference>
<dbReference type="PANTHER" id="PTHR34986:SF1">
    <property type="entry name" value="PROTEIN YIAL"/>
    <property type="match status" value="1"/>
</dbReference>
<dbReference type="Pfam" id="PF04074">
    <property type="entry name" value="DUF386"/>
    <property type="match status" value="1"/>
</dbReference>
<gene>
    <name evidence="1" type="ORF">DYP60_03955</name>
</gene>
<dbReference type="EMBL" id="QUWK01000003">
    <property type="protein sequence ID" value="RFU95638.1"/>
    <property type="molecule type" value="Genomic_DNA"/>
</dbReference>
<dbReference type="RefSeq" id="WP_117329586.1">
    <property type="nucleotide sequence ID" value="NZ_QUWK01000003.1"/>
</dbReference>
<evidence type="ECO:0000313" key="2">
    <source>
        <dbReference type="Proteomes" id="UP000264002"/>
    </source>
</evidence>